<evidence type="ECO:0000256" key="2">
    <source>
        <dbReference type="ARBA" id="ARBA00010617"/>
    </source>
</evidence>
<evidence type="ECO:0000256" key="1">
    <source>
        <dbReference type="ARBA" id="ARBA00001971"/>
    </source>
</evidence>
<dbReference type="Proteomes" id="UP000029964">
    <property type="component" value="Unassembled WGS sequence"/>
</dbReference>
<feature type="binding site" description="axial binding residue" evidence="8">
    <location>
        <position position="465"/>
    </location>
    <ligand>
        <name>heme</name>
        <dbReference type="ChEBI" id="CHEBI:30413"/>
    </ligand>
    <ligandPart>
        <name>Fe</name>
        <dbReference type="ChEBI" id="CHEBI:18248"/>
    </ligandPart>
</feature>
<evidence type="ECO:0000313" key="11">
    <source>
        <dbReference type="Proteomes" id="UP000029964"/>
    </source>
</evidence>
<dbReference type="SUPFAM" id="SSF48264">
    <property type="entry name" value="Cytochrome P450"/>
    <property type="match status" value="1"/>
</dbReference>
<keyword evidence="7 9" id="KW-0503">Monooxygenase</keyword>
<keyword evidence="3 8" id="KW-0349">Heme</keyword>
<dbReference type="Gene3D" id="1.10.630.10">
    <property type="entry name" value="Cytochrome P450"/>
    <property type="match status" value="1"/>
</dbReference>
<dbReference type="PANTHER" id="PTHR46206:SF2">
    <property type="entry name" value="CYTOCHROME P450 MONOOXYGENASE AUSG-RELATED"/>
    <property type="match status" value="1"/>
</dbReference>
<organism evidence="10 11">
    <name type="scientific">Hapsidospora chrysogenum (strain ATCC 11550 / CBS 779.69 / DSM 880 / IAM 14645 / JCM 23072 / IMI 49137)</name>
    <name type="common">Acremonium chrysogenum</name>
    <dbReference type="NCBI Taxonomy" id="857340"/>
    <lineage>
        <taxon>Eukaryota</taxon>
        <taxon>Fungi</taxon>
        <taxon>Dikarya</taxon>
        <taxon>Ascomycota</taxon>
        <taxon>Pezizomycotina</taxon>
        <taxon>Sordariomycetes</taxon>
        <taxon>Hypocreomycetidae</taxon>
        <taxon>Hypocreales</taxon>
        <taxon>Bionectriaceae</taxon>
        <taxon>Hapsidospora</taxon>
    </lineage>
</organism>
<dbReference type="InterPro" id="IPR036396">
    <property type="entry name" value="Cyt_P450_sf"/>
</dbReference>
<dbReference type="GO" id="GO:0004497">
    <property type="term" value="F:monooxygenase activity"/>
    <property type="evidence" value="ECO:0007669"/>
    <property type="project" value="UniProtKB-KW"/>
</dbReference>
<gene>
    <name evidence="10" type="ORF">ACRE_073120</name>
</gene>
<keyword evidence="6 8" id="KW-0408">Iron</keyword>
<keyword evidence="4 8" id="KW-0479">Metal-binding</keyword>
<dbReference type="PROSITE" id="PS00086">
    <property type="entry name" value="CYTOCHROME_P450"/>
    <property type="match status" value="1"/>
</dbReference>
<sequence length="548" mass="62841">MTNVSSASSLDGGAPPQLSATPRGLLLSLFQQLGLHGVLALAAVPTLVWMYLSELGKPPLLNPKRMTELTARGRLVDFGRRSKEIFLEGRARFLEKPFRVLCEWGDVVVLHQKYIDEIRNNPHMNFATPTSDDLHSYIPGFDPFIATDAFARVVRLYLTKALTRVTGPLSLEAGRALRDLFGDSTEWHEISPKNDLHTFVARMSSLVFMGDELSRDQEWIEASSDWIKLGFQLRDVMGQYPRFMRPYIHWFMPSCWRLRKMLRRIRGALEPHLKRREEAKAAALREGKVLKYNDCIEWFGQEYDEGYDVAVSQMTLSLVANHTTSDLMLQTMLDLAVRPELFAPLREEVVRVLSESGLRKTSLYKLKLMDSVLKETQRLKPVMIATFRRLATADVRLSDGFLIKKNTRIVFENTHMWDDKYYERPLEYDAWRWVKMRDDPAREHLAHLVSTSANHMGFSHGQHSCPGRFFAANEIKIALCHLLLKYDWKLPDDSPELKPLIVGMGILPDPRARLLVRRRTPEIDLDSLDAESFDREIIVTESTAAAAS</sequence>
<keyword evidence="5 9" id="KW-0560">Oxidoreductase</keyword>
<evidence type="ECO:0000256" key="7">
    <source>
        <dbReference type="ARBA" id="ARBA00023033"/>
    </source>
</evidence>
<dbReference type="CDD" id="cd11041">
    <property type="entry name" value="CYP503A1-like"/>
    <property type="match status" value="1"/>
</dbReference>
<name>A0A086SY01_HAPC1</name>
<dbReference type="InterPro" id="IPR001128">
    <property type="entry name" value="Cyt_P450"/>
</dbReference>
<dbReference type="HOGENOM" id="CLU_022195_0_3_1"/>
<dbReference type="EMBL" id="JPKY01000108">
    <property type="protein sequence ID" value="KFH41983.1"/>
    <property type="molecule type" value="Genomic_DNA"/>
</dbReference>
<evidence type="ECO:0000256" key="3">
    <source>
        <dbReference type="ARBA" id="ARBA00022617"/>
    </source>
</evidence>
<dbReference type="OrthoDB" id="1844152at2759"/>
<dbReference type="GO" id="GO:0016705">
    <property type="term" value="F:oxidoreductase activity, acting on paired donors, with incorporation or reduction of molecular oxygen"/>
    <property type="evidence" value="ECO:0007669"/>
    <property type="project" value="InterPro"/>
</dbReference>
<evidence type="ECO:0000256" key="4">
    <source>
        <dbReference type="ARBA" id="ARBA00022723"/>
    </source>
</evidence>
<dbReference type="InterPro" id="IPR002403">
    <property type="entry name" value="Cyt_P450_E_grp-IV"/>
</dbReference>
<evidence type="ECO:0000313" key="10">
    <source>
        <dbReference type="EMBL" id="KFH41983.1"/>
    </source>
</evidence>
<evidence type="ECO:0000256" key="9">
    <source>
        <dbReference type="RuleBase" id="RU000461"/>
    </source>
</evidence>
<dbReference type="Pfam" id="PF00067">
    <property type="entry name" value="p450"/>
    <property type="match status" value="1"/>
</dbReference>
<reference evidence="11" key="1">
    <citation type="journal article" date="2014" name="Genome Announc.">
        <title>Genome sequence and annotation of Acremonium chrysogenum, producer of the beta-lactam antibiotic cephalosporin C.</title>
        <authorList>
            <person name="Terfehr D."/>
            <person name="Dahlmann T.A."/>
            <person name="Specht T."/>
            <person name="Zadra I."/>
            <person name="Kuernsteiner H."/>
            <person name="Kueck U."/>
        </authorList>
    </citation>
    <scope>NUCLEOTIDE SEQUENCE [LARGE SCALE GENOMIC DNA]</scope>
    <source>
        <strain evidence="11">ATCC 11550 / CBS 779.69 / DSM 880 / IAM 14645 / JCM 23072 / IMI 49137</strain>
    </source>
</reference>
<dbReference type="GO" id="GO:0005506">
    <property type="term" value="F:iron ion binding"/>
    <property type="evidence" value="ECO:0007669"/>
    <property type="project" value="InterPro"/>
</dbReference>
<dbReference type="GO" id="GO:0020037">
    <property type="term" value="F:heme binding"/>
    <property type="evidence" value="ECO:0007669"/>
    <property type="project" value="InterPro"/>
</dbReference>
<dbReference type="STRING" id="857340.A0A086SY01"/>
<dbReference type="AlphaFoldDB" id="A0A086SY01"/>
<dbReference type="PANTHER" id="PTHR46206">
    <property type="entry name" value="CYTOCHROME P450"/>
    <property type="match status" value="1"/>
</dbReference>
<dbReference type="PRINTS" id="PR00465">
    <property type="entry name" value="EP450IV"/>
</dbReference>
<evidence type="ECO:0000256" key="8">
    <source>
        <dbReference type="PIRSR" id="PIRSR602403-1"/>
    </source>
</evidence>
<proteinExistence type="inferred from homology"/>
<evidence type="ECO:0000256" key="6">
    <source>
        <dbReference type="ARBA" id="ARBA00023004"/>
    </source>
</evidence>
<comment type="caution">
    <text evidence="10">The sequence shown here is derived from an EMBL/GenBank/DDBJ whole genome shotgun (WGS) entry which is preliminary data.</text>
</comment>
<dbReference type="InterPro" id="IPR017972">
    <property type="entry name" value="Cyt_P450_CS"/>
</dbReference>
<accession>A0A086SY01</accession>
<protein>
    <submittedName>
        <fullName evidence="10">Fumitremorgin C monooxygenase-like protein</fullName>
    </submittedName>
</protein>
<comment type="cofactor">
    <cofactor evidence="1 8">
        <name>heme</name>
        <dbReference type="ChEBI" id="CHEBI:30413"/>
    </cofactor>
</comment>
<evidence type="ECO:0000256" key="5">
    <source>
        <dbReference type="ARBA" id="ARBA00023002"/>
    </source>
</evidence>
<comment type="similarity">
    <text evidence="2 9">Belongs to the cytochrome P450 family.</text>
</comment>
<keyword evidence="11" id="KW-1185">Reference proteome</keyword>